<dbReference type="AlphaFoldDB" id="A0A0S7YEC4"/>
<feature type="transmembrane region" description="Helical" evidence="1">
    <location>
        <begin position="79"/>
        <end position="96"/>
    </location>
</feature>
<evidence type="ECO:0000313" key="2">
    <source>
        <dbReference type="EMBL" id="KPJ72444.1"/>
    </source>
</evidence>
<dbReference type="Proteomes" id="UP000051012">
    <property type="component" value="Unassembled WGS sequence"/>
</dbReference>
<comment type="caution">
    <text evidence="2">The sequence shown here is derived from an EMBL/GenBank/DDBJ whole genome shotgun (WGS) entry which is preliminary data.</text>
</comment>
<dbReference type="EMBL" id="LJNI01000074">
    <property type="protein sequence ID" value="KPJ72444.1"/>
    <property type="molecule type" value="Genomic_DNA"/>
</dbReference>
<keyword evidence="1" id="KW-0472">Membrane</keyword>
<accession>A0A0S7YEC4</accession>
<keyword evidence="1" id="KW-0812">Transmembrane</keyword>
<organism evidence="2 3">
    <name type="scientific">candidate division TA06 bacterium DG_78</name>
    <dbReference type="NCBI Taxonomy" id="1703772"/>
    <lineage>
        <taxon>Bacteria</taxon>
        <taxon>Bacteria division TA06</taxon>
    </lineage>
</organism>
<proteinExistence type="predicted"/>
<feature type="transmembrane region" description="Helical" evidence="1">
    <location>
        <begin position="30"/>
        <end position="51"/>
    </location>
</feature>
<keyword evidence="1" id="KW-1133">Transmembrane helix</keyword>
<gene>
    <name evidence="2" type="ORF">AMJ52_06325</name>
</gene>
<evidence type="ECO:0000256" key="1">
    <source>
        <dbReference type="SAM" id="Phobius"/>
    </source>
</evidence>
<name>A0A0S7YEC4_UNCT6</name>
<reference evidence="2 3" key="1">
    <citation type="journal article" date="2015" name="Microbiome">
        <title>Genomic resolution of linkages in carbon, nitrogen, and sulfur cycling among widespread estuary sediment bacteria.</title>
        <authorList>
            <person name="Baker B.J."/>
            <person name="Lazar C.S."/>
            <person name="Teske A.P."/>
            <person name="Dick G.J."/>
        </authorList>
    </citation>
    <scope>NUCLEOTIDE SEQUENCE [LARGE SCALE GENOMIC DNA]</scope>
    <source>
        <strain evidence="2">DG_78</strain>
    </source>
</reference>
<evidence type="ECO:0000313" key="3">
    <source>
        <dbReference type="Proteomes" id="UP000051012"/>
    </source>
</evidence>
<sequence length="123" mass="13810">MVYKIVTVVLFIVIPLSINADDLSRAKIFGIAGFAFSLFAIGADISADYYYTKYEESTYSADCSHYKNRTIICERTRDILFVVAALNFSVSTIFILKNNKKSLGVDVHLREGKLCAGLTKFIY</sequence>
<protein>
    <submittedName>
        <fullName evidence="2">Uncharacterized protein</fullName>
    </submittedName>
</protein>